<feature type="signal peptide" evidence="2">
    <location>
        <begin position="1"/>
        <end position="21"/>
    </location>
</feature>
<keyword evidence="4" id="KW-1185">Reference proteome</keyword>
<protein>
    <submittedName>
        <fullName evidence="3">Uncharacterized protein</fullName>
    </submittedName>
</protein>
<dbReference type="EMBL" id="JAQQKW010000014">
    <property type="protein sequence ID" value="MDC7695988.1"/>
    <property type="molecule type" value="Genomic_DNA"/>
</dbReference>
<dbReference type="Proteomes" id="UP001216595">
    <property type="component" value="Unassembled WGS sequence"/>
</dbReference>
<accession>A0ABT5IIH3</accession>
<comment type="caution">
    <text evidence="3">The sequence shown here is derived from an EMBL/GenBank/DDBJ whole genome shotgun (WGS) entry which is preliminary data.</text>
</comment>
<evidence type="ECO:0000313" key="3">
    <source>
        <dbReference type="EMBL" id="MDC7695988.1"/>
    </source>
</evidence>
<feature type="compositionally biased region" description="Polar residues" evidence="1">
    <location>
        <begin position="25"/>
        <end position="34"/>
    </location>
</feature>
<feature type="chain" id="PRO_5045486054" evidence="2">
    <location>
        <begin position="22"/>
        <end position="131"/>
    </location>
</feature>
<keyword evidence="2" id="KW-0732">Signal</keyword>
<evidence type="ECO:0000256" key="1">
    <source>
        <dbReference type="SAM" id="MobiDB-lite"/>
    </source>
</evidence>
<evidence type="ECO:0000256" key="2">
    <source>
        <dbReference type="SAM" id="SignalP"/>
    </source>
</evidence>
<proteinExistence type="predicted"/>
<feature type="region of interest" description="Disordered" evidence="1">
    <location>
        <begin position="25"/>
        <end position="53"/>
    </location>
</feature>
<evidence type="ECO:0000313" key="4">
    <source>
        <dbReference type="Proteomes" id="UP001216595"/>
    </source>
</evidence>
<organism evidence="3 4">
    <name type="scientific">Asticcacaulis currens</name>
    <dbReference type="NCBI Taxonomy" id="2984210"/>
    <lineage>
        <taxon>Bacteria</taxon>
        <taxon>Pseudomonadati</taxon>
        <taxon>Pseudomonadota</taxon>
        <taxon>Alphaproteobacteria</taxon>
        <taxon>Caulobacterales</taxon>
        <taxon>Caulobacteraceae</taxon>
        <taxon>Asticcacaulis</taxon>
    </lineage>
</organism>
<gene>
    <name evidence="3" type="ORF">PQU94_17050</name>
</gene>
<dbReference type="RefSeq" id="WP_272742631.1">
    <property type="nucleotide sequence ID" value="NZ_JAQQKW010000014.1"/>
</dbReference>
<sequence>MTQRSAIYALLLPCAIMGVFAVSTSAQDTASPRTYDSFPKWSEFPPPPKDVPTPAQIRQQVVALKATAEQLQKTADALPWELKAPDAMAAAANARIDPVLGAPVQTGVDKVAVETLAARLRARAEPPPVAK</sequence>
<reference evidence="3 4" key="1">
    <citation type="submission" date="2023-01" db="EMBL/GenBank/DDBJ databases">
        <title>Novel species of the genus Asticcacaulis isolated from rivers.</title>
        <authorList>
            <person name="Lu H."/>
        </authorList>
    </citation>
    <scope>NUCLEOTIDE SEQUENCE [LARGE SCALE GENOMIC DNA]</scope>
    <source>
        <strain evidence="3 4">DXS10W</strain>
    </source>
</reference>
<name>A0ABT5IIH3_9CAUL</name>